<feature type="domain" description="Rv3651-like C-terminal" evidence="4">
    <location>
        <begin position="285"/>
        <end position="402"/>
    </location>
</feature>
<sequence length="408" mass="45212">MRRTVGQRDPFPIPEAGRSGKLRELTHVCNPTDLTSEICDRNPQFVAADYVALEWQDSYGSAGKILPMTHDWLLVETLGGEPLVVARGLQTKHLVPISVFLRRNPHLMAIQSAIRESVQAGQGVSTITPKNDRVIRTEVVRMSDGHIHGVHIWIGPTDVDPPQRPIPGPLIWDLTAGVATDTPESLRNSGMNPDTEATHDRTFADDLPSRDLNGSEAKVLAMTVKPVVGRTLCTTWDVTDYRGELITVGFVARVTLEPHDDGSDRLICRAMNWRGEREHPAPPTDNLAQRILNGLAQPGVHRALVGLDDWKLLKWLDEPAPFFDWRNNEGGPARIHSADARHMARMTTDFSDGVATAVLRMRAEDGGWQPVHMTVNRIELDHDTYAGLIALRLPTDDEVAAADLDRLD</sequence>
<keyword evidence="6" id="KW-1185">Reference proteome</keyword>
<evidence type="ECO:0008006" key="7">
    <source>
        <dbReference type="Google" id="ProtNLM"/>
    </source>
</evidence>
<evidence type="ECO:0000259" key="2">
    <source>
        <dbReference type="Pfam" id="PF18007"/>
    </source>
</evidence>
<gene>
    <name evidence="5" type="ORF">MALV_41160</name>
</gene>
<evidence type="ECO:0000259" key="4">
    <source>
        <dbReference type="Pfam" id="PF21043"/>
    </source>
</evidence>
<dbReference type="KEGG" id="malv:MALV_41160"/>
<dbReference type="InterPro" id="IPR048578">
    <property type="entry name" value="Rv3651-like_C"/>
</dbReference>
<evidence type="ECO:0000313" key="6">
    <source>
        <dbReference type="Proteomes" id="UP000466906"/>
    </source>
</evidence>
<organism evidence="5 6">
    <name type="scientific">Mycolicibacterium alvei</name>
    <dbReference type="NCBI Taxonomy" id="67081"/>
    <lineage>
        <taxon>Bacteria</taxon>
        <taxon>Bacillati</taxon>
        <taxon>Actinomycetota</taxon>
        <taxon>Actinomycetes</taxon>
        <taxon>Mycobacteriales</taxon>
        <taxon>Mycobacteriaceae</taxon>
        <taxon>Mycolicibacterium</taxon>
    </lineage>
</organism>
<feature type="region of interest" description="Disordered" evidence="1">
    <location>
        <begin position="183"/>
        <end position="210"/>
    </location>
</feature>
<evidence type="ECO:0000313" key="5">
    <source>
        <dbReference type="EMBL" id="BBX28991.1"/>
    </source>
</evidence>
<dbReference type="Pfam" id="PF18621">
    <property type="entry name" value="Rv3651-like_middle"/>
    <property type="match status" value="1"/>
</dbReference>
<feature type="compositionally biased region" description="Basic and acidic residues" evidence="1">
    <location>
        <begin position="196"/>
        <end position="209"/>
    </location>
</feature>
<evidence type="ECO:0000259" key="3">
    <source>
        <dbReference type="Pfam" id="PF18621"/>
    </source>
</evidence>
<proteinExistence type="predicted"/>
<protein>
    <recommendedName>
        <fullName evidence="7">Rv3651-like N-terminal domain-containing protein</fullName>
    </recommendedName>
</protein>
<name>A0A6N4UZZ3_9MYCO</name>
<dbReference type="Proteomes" id="UP000466906">
    <property type="component" value="Chromosome"/>
</dbReference>
<evidence type="ECO:0000256" key="1">
    <source>
        <dbReference type="SAM" id="MobiDB-lite"/>
    </source>
</evidence>
<dbReference type="EMBL" id="AP022565">
    <property type="protein sequence ID" value="BBX28991.1"/>
    <property type="molecule type" value="Genomic_DNA"/>
</dbReference>
<feature type="domain" description="Rv3651-like N-terminal" evidence="2">
    <location>
        <begin position="71"/>
        <end position="163"/>
    </location>
</feature>
<feature type="domain" description="Rv3651-like middle" evidence="3">
    <location>
        <begin position="166"/>
        <end position="275"/>
    </location>
</feature>
<dbReference type="AlphaFoldDB" id="A0A6N4UZZ3"/>
<dbReference type="Pfam" id="PF18007">
    <property type="entry name" value="Rv3651-like_N"/>
    <property type="match status" value="1"/>
</dbReference>
<dbReference type="Pfam" id="PF21043">
    <property type="entry name" value="Rv3651-like_C"/>
    <property type="match status" value="1"/>
</dbReference>
<accession>A0A6N4UZZ3</accession>
<feature type="compositionally biased region" description="Polar residues" evidence="1">
    <location>
        <begin position="183"/>
        <end position="192"/>
    </location>
</feature>
<reference evidence="5 6" key="1">
    <citation type="journal article" date="2019" name="Emerg. Microbes Infect.">
        <title>Comprehensive subspecies identification of 175 nontuberculous mycobacteria species based on 7547 genomic profiles.</title>
        <authorList>
            <person name="Matsumoto Y."/>
            <person name="Kinjo T."/>
            <person name="Motooka D."/>
            <person name="Nabeya D."/>
            <person name="Jung N."/>
            <person name="Uechi K."/>
            <person name="Horii T."/>
            <person name="Iida T."/>
            <person name="Fujita J."/>
            <person name="Nakamura S."/>
        </authorList>
    </citation>
    <scope>NUCLEOTIDE SEQUENCE [LARGE SCALE GENOMIC DNA]</scope>
    <source>
        <strain evidence="5 6">JCM 12272</strain>
    </source>
</reference>
<dbReference type="InterPro" id="IPR041458">
    <property type="entry name" value="Rv3651-like_N"/>
</dbReference>
<dbReference type="InterPro" id="IPR041439">
    <property type="entry name" value="Rv3651-like_middle"/>
</dbReference>